<dbReference type="GO" id="GO:0016491">
    <property type="term" value="F:oxidoreductase activity"/>
    <property type="evidence" value="ECO:0007669"/>
    <property type="project" value="InterPro"/>
</dbReference>
<dbReference type="AlphaFoldDB" id="A0A419DFL1"/>
<dbReference type="InterPro" id="IPR012348">
    <property type="entry name" value="RNR-like"/>
</dbReference>
<accession>A0A419DFL1</accession>
<dbReference type="InterPro" id="IPR009078">
    <property type="entry name" value="Ferritin-like_SF"/>
</dbReference>
<dbReference type="EMBL" id="QZJW01000008">
    <property type="protein sequence ID" value="RJO61868.1"/>
    <property type="molecule type" value="Genomic_DNA"/>
</dbReference>
<dbReference type="InterPro" id="IPR001845">
    <property type="entry name" value="HTH_ArsR_DNA-bd_dom"/>
</dbReference>
<dbReference type="SUPFAM" id="SSF47240">
    <property type="entry name" value="Ferritin-like"/>
    <property type="match status" value="1"/>
</dbReference>
<dbReference type="GO" id="GO:0003677">
    <property type="term" value="F:DNA binding"/>
    <property type="evidence" value="ECO:0007669"/>
    <property type="project" value="UniProtKB-KW"/>
</dbReference>
<keyword evidence="3" id="KW-0804">Transcription</keyword>
<dbReference type="InterPro" id="IPR036388">
    <property type="entry name" value="WH-like_DNA-bd_sf"/>
</dbReference>
<comment type="caution">
    <text evidence="5">The sequence shown here is derived from an EMBL/GenBank/DDBJ whole genome shotgun (WGS) entry which is preliminary data.</text>
</comment>
<dbReference type="GO" id="GO:0003700">
    <property type="term" value="F:DNA-binding transcription factor activity"/>
    <property type="evidence" value="ECO:0007669"/>
    <property type="project" value="InterPro"/>
</dbReference>
<sequence length="164" mass="19123">MLNIFDLHADIFKVLANPKRLEIIHLIRDRELSVSELEEMLDMRQANLSQHLMVLRENNLVKTRRDGQHIYYSLAYENILKASDLVREVLQERFKGQKNIIGLADGSIEDYLKEFKDPICGMMVSAKTAADSVRYEEKDYYFCARGCKMRFIGDPERYIGEKVG</sequence>
<evidence type="ECO:0000256" key="1">
    <source>
        <dbReference type="ARBA" id="ARBA00023015"/>
    </source>
</evidence>
<proteinExistence type="predicted"/>
<dbReference type="PANTHER" id="PTHR43132">
    <property type="entry name" value="ARSENICAL RESISTANCE OPERON REPRESSOR ARSR-RELATED"/>
    <property type="match status" value="1"/>
</dbReference>
<dbReference type="NCBIfam" id="NF033788">
    <property type="entry name" value="HTH_metalloreg"/>
    <property type="match status" value="1"/>
</dbReference>
<dbReference type="Pfam" id="PF01022">
    <property type="entry name" value="HTH_5"/>
    <property type="match status" value="1"/>
</dbReference>
<evidence type="ECO:0000259" key="4">
    <source>
        <dbReference type="PROSITE" id="PS50987"/>
    </source>
</evidence>
<dbReference type="InterPro" id="IPR007029">
    <property type="entry name" value="YHS_dom"/>
</dbReference>
<dbReference type="Pfam" id="PF04945">
    <property type="entry name" value="YHS"/>
    <property type="match status" value="1"/>
</dbReference>
<dbReference type="CDD" id="cd00090">
    <property type="entry name" value="HTH_ARSR"/>
    <property type="match status" value="1"/>
</dbReference>
<name>A0A419DFL1_9BACT</name>
<dbReference type="SUPFAM" id="SSF46785">
    <property type="entry name" value="Winged helix' DNA-binding domain"/>
    <property type="match status" value="1"/>
</dbReference>
<evidence type="ECO:0000256" key="3">
    <source>
        <dbReference type="ARBA" id="ARBA00023163"/>
    </source>
</evidence>
<dbReference type="PRINTS" id="PR00778">
    <property type="entry name" value="HTHARSR"/>
</dbReference>
<evidence type="ECO:0000313" key="5">
    <source>
        <dbReference type="EMBL" id="RJO61868.1"/>
    </source>
</evidence>
<protein>
    <submittedName>
        <fullName evidence="5">ArsR family transcriptional regulator</fullName>
    </submittedName>
</protein>
<keyword evidence="1" id="KW-0805">Transcription regulation</keyword>
<feature type="domain" description="HTH arsR-type" evidence="4">
    <location>
        <begin position="1"/>
        <end position="97"/>
    </location>
</feature>
<dbReference type="Proteomes" id="UP000285655">
    <property type="component" value="Unassembled WGS sequence"/>
</dbReference>
<dbReference type="InterPro" id="IPR051011">
    <property type="entry name" value="Metal_resp_trans_reg"/>
</dbReference>
<dbReference type="InterPro" id="IPR036390">
    <property type="entry name" value="WH_DNA-bd_sf"/>
</dbReference>
<dbReference type="Gene3D" id="1.10.620.20">
    <property type="entry name" value="Ribonucleotide Reductase, subunit A"/>
    <property type="match status" value="1"/>
</dbReference>
<evidence type="ECO:0000256" key="2">
    <source>
        <dbReference type="ARBA" id="ARBA00023125"/>
    </source>
</evidence>
<dbReference type="Gene3D" id="1.10.10.10">
    <property type="entry name" value="Winged helix-like DNA-binding domain superfamily/Winged helix DNA-binding domain"/>
    <property type="match status" value="1"/>
</dbReference>
<organism evidence="5 6">
    <name type="scientific">candidate division WS5 bacterium</name>
    <dbReference type="NCBI Taxonomy" id="2093353"/>
    <lineage>
        <taxon>Bacteria</taxon>
        <taxon>candidate division WS5</taxon>
    </lineage>
</organism>
<gene>
    <name evidence="5" type="ORF">C4544_01605</name>
</gene>
<dbReference type="SMART" id="SM00418">
    <property type="entry name" value="HTH_ARSR"/>
    <property type="match status" value="1"/>
</dbReference>
<dbReference type="PROSITE" id="PS50987">
    <property type="entry name" value="HTH_ARSR_2"/>
    <property type="match status" value="1"/>
</dbReference>
<evidence type="ECO:0000313" key="6">
    <source>
        <dbReference type="Proteomes" id="UP000285655"/>
    </source>
</evidence>
<reference evidence="5 6" key="1">
    <citation type="journal article" date="2017" name="ISME J.">
        <title>Energy and carbon metabolisms in a deep terrestrial subsurface fluid microbial community.</title>
        <authorList>
            <person name="Momper L."/>
            <person name="Jungbluth S.P."/>
            <person name="Lee M.D."/>
            <person name="Amend J.P."/>
        </authorList>
    </citation>
    <scope>NUCLEOTIDE SEQUENCE [LARGE SCALE GENOMIC DNA]</scope>
    <source>
        <strain evidence="5">SURF_29</strain>
    </source>
</reference>
<keyword evidence="2" id="KW-0238">DNA-binding</keyword>
<dbReference type="InterPro" id="IPR011991">
    <property type="entry name" value="ArsR-like_HTH"/>
</dbReference>
<dbReference type="PANTHER" id="PTHR43132:SF2">
    <property type="entry name" value="ARSENICAL RESISTANCE OPERON REPRESSOR ARSR-RELATED"/>
    <property type="match status" value="1"/>
</dbReference>